<dbReference type="GO" id="GO:0051287">
    <property type="term" value="F:NAD binding"/>
    <property type="evidence" value="ECO:0007669"/>
    <property type="project" value="UniProtKB-UniRule"/>
</dbReference>
<dbReference type="Gene3D" id="3.30.360.10">
    <property type="entry name" value="Dihydrodipicolinate Reductase, domain 2"/>
    <property type="match status" value="1"/>
</dbReference>
<comment type="similarity">
    <text evidence="1 13">Belongs to the DapB family.</text>
</comment>
<dbReference type="GO" id="GO:0050661">
    <property type="term" value="F:NADP binding"/>
    <property type="evidence" value="ECO:0007669"/>
    <property type="project" value="UniProtKB-UniRule"/>
</dbReference>
<dbReference type="InterPro" id="IPR022664">
    <property type="entry name" value="DapB_N_CS"/>
</dbReference>
<dbReference type="SUPFAM" id="SSF55347">
    <property type="entry name" value="Glyceraldehyde-3-phosphate dehydrogenase-like, C-terminal domain"/>
    <property type="match status" value="1"/>
</dbReference>
<accession>A0A852SRZ5</accession>
<comment type="subcellular location">
    <subcellularLocation>
        <location evidence="13">Cytoplasm</location>
    </subcellularLocation>
</comment>
<evidence type="ECO:0000259" key="15">
    <source>
        <dbReference type="Pfam" id="PF01113"/>
    </source>
</evidence>
<dbReference type="AlphaFoldDB" id="A0A852SRZ5"/>
<evidence type="ECO:0000256" key="5">
    <source>
        <dbReference type="ARBA" id="ARBA00022915"/>
    </source>
</evidence>
<comment type="catalytic activity">
    <reaction evidence="11 13">
        <text>(S)-2,3,4,5-tetrahydrodipicolinate + NADP(+) + H2O = (2S,4S)-4-hydroxy-2,3,4,5-tetrahydrodipicolinate + NADPH + H(+)</text>
        <dbReference type="Rhea" id="RHEA:35331"/>
        <dbReference type="ChEBI" id="CHEBI:15377"/>
        <dbReference type="ChEBI" id="CHEBI:15378"/>
        <dbReference type="ChEBI" id="CHEBI:16845"/>
        <dbReference type="ChEBI" id="CHEBI:57783"/>
        <dbReference type="ChEBI" id="CHEBI:58349"/>
        <dbReference type="ChEBI" id="CHEBI:67139"/>
        <dbReference type="EC" id="1.17.1.8"/>
    </reaction>
</comment>
<dbReference type="InterPro" id="IPR036291">
    <property type="entry name" value="NAD(P)-bd_dom_sf"/>
</dbReference>
<evidence type="ECO:0000256" key="4">
    <source>
        <dbReference type="ARBA" id="ARBA00022857"/>
    </source>
</evidence>
<comment type="subunit">
    <text evidence="13">Homotetramer.</text>
</comment>
<feature type="region of interest" description="Disordered" evidence="14">
    <location>
        <begin position="257"/>
        <end position="284"/>
    </location>
</feature>
<comment type="catalytic activity">
    <reaction evidence="12 13">
        <text>(S)-2,3,4,5-tetrahydrodipicolinate + NAD(+) + H2O = (2S,4S)-4-hydroxy-2,3,4,5-tetrahydrodipicolinate + NADH + H(+)</text>
        <dbReference type="Rhea" id="RHEA:35323"/>
        <dbReference type="ChEBI" id="CHEBI:15377"/>
        <dbReference type="ChEBI" id="CHEBI:15378"/>
        <dbReference type="ChEBI" id="CHEBI:16845"/>
        <dbReference type="ChEBI" id="CHEBI:57540"/>
        <dbReference type="ChEBI" id="CHEBI:57945"/>
        <dbReference type="ChEBI" id="CHEBI:67139"/>
        <dbReference type="EC" id="1.17.1.8"/>
    </reaction>
</comment>
<feature type="active site" description="Proton donor/acceptor" evidence="13">
    <location>
        <position position="132"/>
    </location>
</feature>
<keyword evidence="7 13" id="KW-0520">NAD</keyword>
<dbReference type="PIRSF" id="PIRSF000161">
    <property type="entry name" value="DHPR"/>
    <property type="match status" value="1"/>
</dbReference>
<evidence type="ECO:0000256" key="8">
    <source>
        <dbReference type="ARBA" id="ARBA00023154"/>
    </source>
</evidence>
<keyword evidence="6 13" id="KW-0560">Oxidoreductase</keyword>
<dbReference type="SUPFAM" id="SSF51735">
    <property type="entry name" value="NAD(P)-binding Rossmann-fold domains"/>
    <property type="match status" value="1"/>
</dbReference>
<evidence type="ECO:0000256" key="10">
    <source>
        <dbReference type="ARBA" id="ARBA00038983"/>
    </source>
</evidence>
<evidence type="ECO:0000256" key="11">
    <source>
        <dbReference type="ARBA" id="ARBA00049080"/>
    </source>
</evidence>
<dbReference type="GO" id="GO:0019877">
    <property type="term" value="P:diaminopimelate biosynthetic process"/>
    <property type="evidence" value="ECO:0007669"/>
    <property type="project" value="UniProtKB-UniRule"/>
</dbReference>
<evidence type="ECO:0000256" key="12">
    <source>
        <dbReference type="ARBA" id="ARBA00049396"/>
    </source>
</evidence>
<evidence type="ECO:0000256" key="9">
    <source>
        <dbReference type="ARBA" id="ARBA00037922"/>
    </source>
</evidence>
<feature type="compositionally biased region" description="Polar residues" evidence="14">
    <location>
        <begin position="272"/>
        <end position="284"/>
    </location>
</feature>
<dbReference type="FunFam" id="3.30.360.10:FF:000009">
    <property type="entry name" value="4-hydroxy-tetrahydrodipicolinate reductase"/>
    <property type="match status" value="1"/>
</dbReference>
<protein>
    <recommendedName>
        <fullName evidence="10 13">4-hydroxy-tetrahydrodipicolinate reductase</fullName>
        <shortName evidence="13">HTPA reductase</shortName>
        <ecNumber evidence="10 13">1.17.1.8</ecNumber>
    </recommendedName>
</protein>
<comment type="caution">
    <text evidence="17">The sequence shown here is derived from an EMBL/GenBank/DDBJ whole genome shotgun (WGS) entry which is preliminary data.</text>
</comment>
<evidence type="ECO:0000256" key="6">
    <source>
        <dbReference type="ARBA" id="ARBA00023002"/>
    </source>
</evidence>
<evidence type="ECO:0000256" key="14">
    <source>
        <dbReference type="SAM" id="MobiDB-lite"/>
    </source>
</evidence>
<evidence type="ECO:0000256" key="1">
    <source>
        <dbReference type="ARBA" id="ARBA00006642"/>
    </source>
</evidence>
<keyword evidence="18" id="KW-1185">Reference proteome</keyword>
<dbReference type="GO" id="GO:0016726">
    <property type="term" value="F:oxidoreductase activity, acting on CH or CH2 groups, NAD or NADP as acceptor"/>
    <property type="evidence" value="ECO:0007669"/>
    <property type="project" value="UniProtKB-UniRule"/>
</dbReference>
<feature type="active site" description="Proton donor" evidence="13">
    <location>
        <position position="136"/>
    </location>
</feature>
<dbReference type="UniPathway" id="UPA00034">
    <property type="reaction ID" value="UER00018"/>
</dbReference>
<dbReference type="PROSITE" id="PS01298">
    <property type="entry name" value="DAPB"/>
    <property type="match status" value="1"/>
</dbReference>
<name>A0A852SRZ5_9MICO</name>
<feature type="compositionally biased region" description="Low complexity" evidence="14">
    <location>
        <begin position="257"/>
        <end position="269"/>
    </location>
</feature>
<dbReference type="EMBL" id="JACCBM010000001">
    <property type="protein sequence ID" value="NYD71591.1"/>
    <property type="molecule type" value="Genomic_DNA"/>
</dbReference>
<evidence type="ECO:0000256" key="2">
    <source>
        <dbReference type="ARBA" id="ARBA00022490"/>
    </source>
</evidence>
<dbReference type="PANTHER" id="PTHR20836">
    <property type="entry name" value="DIHYDRODIPICOLINATE REDUCTASE"/>
    <property type="match status" value="1"/>
</dbReference>
<evidence type="ECO:0000256" key="3">
    <source>
        <dbReference type="ARBA" id="ARBA00022605"/>
    </source>
</evidence>
<feature type="region of interest" description="Disordered" evidence="14">
    <location>
        <begin position="156"/>
        <end position="175"/>
    </location>
</feature>
<keyword evidence="2 13" id="KW-0963">Cytoplasm</keyword>
<dbReference type="GO" id="GO:0009089">
    <property type="term" value="P:lysine biosynthetic process via diaminopimelate"/>
    <property type="evidence" value="ECO:0007669"/>
    <property type="project" value="UniProtKB-UniRule"/>
</dbReference>
<comment type="pathway">
    <text evidence="9 13">Amino-acid biosynthesis; L-lysine biosynthesis via DAP pathway; (S)-tetrahydrodipicolinate from L-aspartate: step 4/4.</text>
</comment>
<dbReference type="Pfam" id="PF01113">
    <property type="entry name" value="DapB_N"/>
    <property type="match status" value="1"/>
</dbReference>
<dbReference type="RefSeq" id="WP_179548505.1">
    <property type="nucleotide sequence ID" value="NZ_BSEW01000002.1"/>
</dbReference>
<keyword evidence="4 13" id="KW-0521">NADP</keyword>
<evidence type="ECO:0000256" key="13">
    <source>
        <dbReference type="HAMAP-Rule" id="MF_00102"/>
    </source>
</evidence>
<comment type="caution">
    <text evidence="13">Lacks conserved residue(s) required for the propagation of feature annotation.</text>
</comment>
<feature type="binding site" evidence="13">
    <location>
        <begin position="142"/>
        <end position="143"/>
    </location>
    <ligand>
        <name>(S)-2,3,4,5-tetrahydrodipicolinate</name>
        <dbReference type="ChEBI" id="CHEBI:16845"/>
    </ligand>
</feature>
<dbReference type="InterPro" id="IPR000846">
    <property type="entry name" value="DapB_N"/>
</dbReference>
<comment type="function">
    <text evidence="13">Catalyzes the conversion of 4-hydroxy-tetrahydrodipicolinate (HTPA) to tetrahydrodipicolinate.</text>
</comment>
<evidence type="ECO:0000313" key="17">
    <source>
        <dbReference type="EMBL" id="NYD71591.1"/>
    </source>
</evidence>
<reference evidence="17 18" key="1">
    <citation type="submission" date="2020-07" db="EMBL/GenBank/DDBJ databases">
        <title>Sequencing the genomes of 1000 actinobacteria strains.</title>
        <authorList>
            <person name="Klenk H.-P."/>
        </authorList>
    </citation>
    <scope>NUCLEOTIDE SEQUENCE [LARGE SCALE GENOMIC DNA]</scope>
    <source>
        <strain evidence="17 18">DSM 26474</strain>
    </source>
</reference>
<proteinExistence type="inferred from homology"/>
<dbReference type="PANTHER" id="PTHR20836:SF0">
    <property type="entry name" value="4-HYDROXY-TETRAHYDRODIPICOLINATE REDUCTASE 1, CHLOROPLASTIC-RELATED"/>
    <property type="match status" value="1"/>
</dbReference>
<dbReference type="NCBIfam" id="TIGR00036">
    <property type="entry name" value="dapB"/>
    <property type="match status" value="1"/>
</dbReference>
<dbReference type="Proteomes" id="UP000549913">
    <property type="component" value="Unassembled WGS sequence"/>
</dbReference>
<comment type="caution">
    <text evidence="13">Was originally thought to be a dihydrodipicolinate reductase (DHDPR), catalyzing the conversion of dihydrodipicolinate to tetrahydrodipicolinate. However, it was shown in E.coli that the substrate of the enzymatic reaction is not dihydrodipicolinate (DHDP) but in fact (2S,4S)-4-hydroxy-2,3,4,5-tetrahydrodipicolinic acid (HTPA), the product released by the DapA-catalyzed reaction.</text>
</comment>
<feature type="domain" description="Dihydrodipicolinate reductase N-terminal" evidence="15">
    <location>
        <begin position="3"/>
        <end position="105"/>
    </location>
</feature>
<evidence type="ECO:0000256" key="7">
    <source>
        <dbReference type="ARBA" id="ARBA00023027"/>
    </source>
</evidence>
<feature type="domain" description="Dihydrodipicolinate reductase C-terminal" evidence="16">
    <location>
        <begin position="109"/>
        <end position="237"/>
    </location>
</feature>
<feature type="binding site" evidence="13">
    <location>
        <begin position="75"/>
        <end position="77"/>
    </location>
    <ligand>
        <name>NAD(+)</name>
        <dbReference type="ChEBI" id="CHEBI:57540"/>
    </ligand>
</feature>
<feature type="binding site" evidence="13">
    <location>
        <begin position="9"/>
        <end position="14"/>
    </location>
    <ligand>
        <name>NAD(+)</name>
        <dbReference type="ChEBI" id="CHEBI:57540"/>
    </ligand>
</feature>
<dbReference type="GO" id="GO:0005829">
    <property type="term" value="C:cytosol"/>
    <property type="evidence" value="ECO:0007669"/>
    <property type="project" value="TreeGrafter"/>
</dbReference>
<evidence type="ECO:0000259" key="16">
    <source>
        <dbReference type="Pfam" id="PF05173"/>
    </source>
</evidence>
<dbReference type="GO" id="GO:0008839">
    <property type="term" value="F:4-hydroxy-tetrahydrodipicolinate reductase"/>
    <property type="evidence" value="ECO:0007669"/>
    <property type="project" value="UniProtKB-UniRule"/>
</dbReference>
<gene>
    <name evidence="13" type="primary">dapB</name>
    <name evidence="17" type="ORF">BJ984_002749</name>
</gene>
<dbReference type="HAMAP" id="MF_00102">
    <property type="entry name" value="DapB"/>
    <property type="match status" value="1"/>
</dbReference>
<keyword evidence="5 13" id="KW-0220">Diaminopimelate biosynthesis</keyword>
<dbReference type="Gene3D" id="3.40.50.720">
    <property type="entry name" value="NAD(P)-binding Rossmann-like Domain"/>
    <property type="match status" value="1"/>
</dbReference>
<keyword evidence="8 13" id="KW-0457">Lysine biosynthesis</keyword>
<keyword evidence="3 13" id="KW-0028">Amino-acid biosynthesis</keyword>
<dbReference type="InterPro" id="IPR023940">
    <property type="entry name" value="DHDPR_bac"/>
</dbReference>
<dbReference type="InterPro" id="IPR022663">
    <property type="entry name" value="DapB_C"/>
</dbReference>
<dbReference type="EC" id="1.17.1.8" evidence="10 13"/>
<evidence type="ECO:0000313" key="18">
    <source>
        <dbReference type="Proteomes" id="UP000549913"/>
    </source>
</evidence>
<organism evidence="17 18">
    <name type="scientific">Herbiconiux flava</name>
    <dbReference type="NCBI Taxonomy" id="881268"/>
    <lineage>
        <taxon>Bacteria</taxon>
        <taxon>Bacillati</taxon>
        <taxon>Actinomycetota</taxon>
        <taxon>Actinomycetes</taxon>
        <taxon>Micrococcales</taxon>
        <taxon>Microbacteriaceae</taxon>
        <taxon>Herbiconiux</taxon>
    </lineage>
</organism>
<dbReference type="Pfam" id="PF05173">
    <property type="entry name" value="DapB_C"/>
    <property type="match status" value="1"/>
</dbReference>
<sequence>MSVKVAVVGATGKLGRLVAGIVAEHPEFELVASLGSSSELSEMLAADVVVDVTVPGVSQKVVEYAVTNGRNVLVGTSGWSAERITGLKRLLGDEPTNGVVVIPNFSLGSVLATSFATMAARFYDSIEIVEAHAARKVDSPSGTAVRTAELMAAARASRGPVAAPHTDQRARGQQVASIPVHSLRLAGVVAKQDVIFGGTGEVLTLTHETISPSSYTQGILVALRAASTARGVTVGLESLIDLGLPGGAAPAAGAAAPAAASAPDTAAAPENVSGQAATATTVTP</sequence>